<dbReference type="PANTHER" id="PTHR30258:SF3">
    <property type="entry name" value="SLL1921 PROTEIN"/>
    <property type="match status" value="1"/>
</dbReference>
<accession>A0A348WR24</accession>
<evidence type="ECO:0000256" key="3">
    <source>
        <dbReference type="ARBA" id="ARBA00022840"/>
    </source>
</evidence>
<comment type="similarity">
    <text evidence="1">Belongs to the GSP E family.</text>
</comment>
<dbReference type="Pfam" id="PF00437">
    <property type="entry name" value="T2SSE"/>
    <property type="match status" value="1"/>
</dbReference>
<feature type="domain" description="Bacterial type II secretion system protein E" evidence="4">
    <location>
        <begin position="111"/>
        <end position="398"/>
    </location>
</feature>
<dbReference type="STRING" id="314276.OS145_12181"/>
<dbReference type="GO" id="GO:0005524">
    <property type="term" value="F:ATP binding"/>
    <property type="evidence" value="ECO:0007669"/>
    <property type="project" value="UniProtKB-KW"/>
</dbReference>
<dbReference type="PANTHER" id="PTHR30258">
    <property type="entry name" value="TYPE II SECRETION SYSTEM PROTEIN GSPE-RELATED"/>
    <property type="match status" value="1"/>
</dbReference>
<reference evidence="5 6" key="1">
    <citation type="journal article" date="2018" name="Nat. Biotechnol.">
        <title>A standardized bacterial taxonomy based on genome phylogeny substantially revises the tree of life.</title>
        <authorList>
            <person name="Parks D.H."/>
            <person name="Chuvochina M."/>
            <person name="Waite D.W."/>
            <person name="Rinke C."/>
            <person name="Skarshewski A."/>
            <person name="Chaumeil P.A."/>
            <person name="Hugenholtz P."/>
        </authorList>
    </citation>
    <scope>NUCLEOTIDE SEQUENCE [LARGE SCALE GENOMIC DNA]</scope>
    <source>
        <strain evidence="5">UBA9360</strain>
    </source>
</reference>
<keyword evidence="3" id="KW-0067">ATP-binding</keyword>
<evidence type="ECO:0000256" key="2">
    <source>
        <dbReference type="ARBA" id="ARBA00022741"/>
    </source>
</evidence>
<gene>
    <name evidence="5" type="ORF">DCR58_09420</name>
</gene>
<protein>
    <recommendedName>
        <fullName evidence="4">Bacterial type II secretion system protein E domain-containing protein</fullName>
    </recommendedName>
</protein>
<dbReference type="Proteomes" id="UP000262878">
    <property type="component" value="Unassembled WGS sequence"/>
</dbReference>
<evidence type="ECO:0000259" key="4">
    <source>
        <dbReference type="Pfam" id="PF00437"/>
    </source>
</evidence>
<dbReference type="InterPro" id="IPR027417">
    <property type="entry name" value="P-loop_NTPase"/>
</dbReference>
<proteinExistence type="inferred from homology"/>
<comment type="caution">
    <text evidence="5">The sequence shown here is derived from an EMBL/GenBank/DDBJ whole genome shotgun (WGS) entry which is preliminary data.</text>
</comment>
<organism evidence="5 6">
    <name type="scientific">Idiomarina baltica</name>
    <dbReference type="NCBI Taxonomy" id="190892"/>
    <lineage>
        <taxon>Bacteria</taxon>
        <taxon>Pseudomonadati</taxon>
        <taxon>Pseudomonadota</taxon>
        <taxon>Gammaproteobacteria</taxon>
        <taxon>Alteromonadales</taxon>
        <taxon>Idiomarinaceae</taxon>
        <taxon>Idiomarina</taxon>
    </lineage>
</organism>
<dbReference type="InterPro" id="IPR001482">
    <property type="entry name" value="T2SS/T4SS_dom"/>
</dbReference>
<dbReference type="Gene3D" id="3.30.450.90">
    <property type="match status" value="1"/>
</dbReference>
<evidence type="ECO:0000313" key="5">
    <source>
        <dbReference type="EMBL" id="HAR56986.1"/>
    </source>
</evidence>
<dbReference type="GO" id="GO:0016887">
    <property type="term" value="F:ATP hydrolysis activity"/>
    <property type="evidence" value="ECO:0007669"/>
    <property type="project" value="TreeGrafter"/>
</dbReference>
<dbReference type="EMBL" id="DMUP01000225">
    <property type="protein sequence ID" value="HAR56986.1"/>
    <property type="molecule type" value="Genomic_DNA"/>
</dbReference>
<evidence type="ECO:0000256" key="1">
    <source>
        <dbReference type="ARBA" id="ARBA00006611"/>
    </source>
</evidence>
<dbReference type="AlphaFoldDB" id="A0A348WR24"/>
<dbReference type="GO" id="GO:0005886">
    <property type="term" value="C:plasma membrane"/>
    <property type="evidence" value="ECO:0007669"/>
    <property type="project" value="TreeGrafter"/>
</dbReference>
<evidence type="ECO:0000313" key="6">
    <source>
        <dbReference type="Proteomes" id="UP000262878"/>
    </source>
</evidence>
<sequence>MLDAMPHLDAKALYGCTIHPVIFQYCEMLLNQWHDEGCDDKAMLATESGLLVCSARVFEEARLERENLEKLLRDYTQQPVQLALADARVIRAALLTYRTGRPPQEQPTETTDQTHAQQLLSDLVAEGLAKGASDIHLRFSKHFCRTCYRVKGVLVDHHQRNREAMTEAIAAALNTRSDDYNQVFNEQSTDSASLLVPLRQDGNHLSEIKVRLQKSPLSDGFAVTLRLLATTMASSLTLESLGFEPDIIKGVDCMLAQRSGLLLVVGPTGHGKTTTLAAIHQRFSESAKIISFEDPVELKQPHVEQRWIDSTRHQEGFATAIKTALREDPDVISVSEIRDGSTAAAAITAALTGHLVTATLHATDTLAALERLRDLGVAMEQLLTPGVLRGLIAQRLLYRDGTATLVAEYLVLDQVARQFALSHDYAGWREHLTRCGWRGLAERGAAQILGETPREYHYSVEGPLAK</sequence>
<keyword evidence="2" id="KW-0547">Nucleotide-binding</keyword>
<dbReference type="Gene3D" id="3.40.50.300">
    <property type="entry name" value="P-loop containing nucleotide triphosphate hydrolases"/>
    <property type="match status" value="1"/>
</dbReference>
<name>A0A348WR24_9GAMM</name>
<dbReference type="SUPFAM" id="SSF52540">
    <property type="entry name" value="P-loop containing nucleoside triphosphate hydrolases"/>
    <property type="match status" value="1"/>
</dbReference>